<feature type="domain" description="Acyltransferase 3" evidence="2">
    <location>
        <begin position="9"/>
        <end position="338"/>
    </location>
</feature>
<evidence type="ECO:0000313" key="3">
    <source>
        <dbReference type="EMBL" id="MDO6413870.1"/>
    </source>
</evidence>
<sequence length="376" mass="41217">MHKGQERIGYLDGLRGIAILMTAAWHYLGPIYHMHLPYDRAFEWWPGVRYGWAGVNLFFLISGYVIFLTLERCTGFVDFALRRWVRLFPGMLVASLVIYACRLPMGDAMPGGDPRPVDLLPGLTLTNPFYFHYFALPARSLDGAFWSLYVEALFYVVIGLMFFPLGWARSIAGLLLLYAFSLIVTPIAIQLHLAWAAPAIKLLYHAGLQNFGWFASGALFLKARVHSDKGLFWMAVAIGLCSACTTVLPGGMEKSSRAALFAGLILFAAVQHVGLLQRALEAKWVLWLGFVSYPFYLMHSAIGVGLIARIGGALPGLPAILLPILVLGLMLALAWVVAAKIEPPIARLLRPATDTLRRLLGAGASSQTARTSGTPA</sequence>
<keyword evidence="3" id="KW-0012">Acyltransferase</keyword>
<comment type="caution">
    <text evidence="3">The sequence shown here is derived from an EMBL/GenBank/DDBJ whole genome shotgun (WGS) entry which is preliminary data.</text>
</comment>
<dbReference type="Proteomes" id="UP001169764">
    <property type="component" value="Unassembled WGS sequence"/>
</dbReference>
<dbReference type="RefSeq" id="WP_303540612.1">
    <property type="nucleotide sequence ID" value="NZ_JAUOTP010000002.1"/>
</dbReference>
<keyword evidence="4" id="KW-1185">Reference proteome</keyword>
<dbReference type="PANTHER" id="PTHR23028">
    <property type="entry name" value="ACETYLTRANSFERASE"/>
    <property type="match status" value="1"/>
</dbReference>
<evidence type="ECO:0000259" key="2">
    <source>
        <dbReference type="Pfam" id="PF01757"/>
    </source>
</evidence>
<keyword evidence="1" id="KW-0812">Transmembrane</keyword>
<keyword evidence="1" id="KW-1133">Transmembrane helix</keyword>
<feature type="transmembrane region" description="Helical" evidence="1">
    <location>
        <begin position="202"/>
        <end position="221"/>
    </location>
</feature>
<dbReference type="GO" id="GO:0016746">
    <property type="term" value="F:acyltransferase activity"/>
    <property type="evidence" value="ECO:0007669"/>
    <property type="project" value="UniProtKB-KW"/>
</dbReference>
<dbReference type="Pfam" id="PF01757">
    <property type="entry name" value="Acyl_transf_3"/>
    <property type="match status" value="1"/>
</dbReference>
<dbReference type="EMBL" id="JAUOTP010000002">
    <property type="protein sequence ID" value="MDO6413870.1"/>
    <property type="molecule type" value="Genomic_DNA"/>
</dbReference>
<feature type="transmembrane region" description="Helical" evidence="1">
    <location>
        <begin position="230"/>
        <end position="252"/>
    </location>
</feature>
<accession>A0ABT8Y6B6</accession>
<keyword evidence="3" id="KW-0808">Transferase</keyword>
<feature type="transmembrane region" description="Helical" evidence="1">
    <location>
        <begin position="87"/>
        <end position="105"/>
    </location>
</feature>
<protein>
    <submittedName>
        <fullName evidence="3">Acyltransferase</fullName>
        <ecNumber evidence="3">2.3.-.-</ecNumber>
    </submittedName>
</protein>
<gene>
    <name evidence="3" type="ORF">Q4F19_05710</name>
</gene>
<feature type="transmembrane region" description="Helical" evidence="1">
    <location>
        <begin position="175"/>
        <end position="196"/>
    </location>
</feature>
<dbReference type="InterPro" id="IPR002656">
    <property type="entry name" value="Acyl_transf_3_dom"/>
</dbReference>
<feature type="transmembrane region" description="Helical" evidence="1">
    <location>
        <begin position="12"/>
        <end position="28"/>
    </location>
</feature>
<feature type="transmembrane region" description="Helical" evidence="1">
    <location>
        <begin position="144"/>
        <end position="163"/>
    </location>
</feature>
<proteinExistence type="predicted"/>
<feature type="transmembrane region" description="Helical" evidence="1">
    <location>
        <begin position="320"/>
        <end position="341"/>
    </location>
</feature>
<feature type="transmembrane region" description="Helical" evidence="1">
    <location>
        <begin position="284"/>
        <end position="308"/>
    </location>
</feature>
<feature type="transmembrane region" description="Helical" evidence="1">
    <location>
        <begin position="258"/>
        <end position="277"/>
    </location>
</feature>
<feature type="transmembrane region" description="Helical" evidence="1">
    <location>
        <begin position="48"/>
        <end position="67"/>
    </location>
</feature>
<organism evidence="3 4">
    <name type="scientific">Sphingomonas natans</name>
    <dbReference type="NCBI Taxonomy" id="3063330"/>
    <lineage>
        <taxon>Bacteria</taxon>
        <taxon>Pseudomonadati</taxon>
        <taxon>Pseudomonadota</taxon>
        <taxon>Alphaproteobacteria</taxon>
        <taxon>Sphingomonadales</taxon>
        <taxon>Sphingomonadaceae</taxon>
        <taxon>Sphingomonas</taxon>
    </lineage>
</organism>
<reference evidence="3" key="1">
    <citation type="submission" date="2023-07" db="EMBL/GenBank/DDBJ databases">
        <authorList>
            <person name="Kim M."/>
        </authorList>
    </citation>
    <scope>NUCLEOTIDE SEQUENCE</scope>
    <source>
        <strain evidence="3">BIUV-7</strain>
    </source>
</reference>
<evidence type="ECO:0000313" key="4">
    <source>
        <dbReference type="Proteomes" id="UP001169764"/>
    </source>
</evidence>
<dbReference type="PANTHER" id="PTHR23028:SF53">
    <property type="entry name" value="ACYL_TRANSF_3 DOMAIN-CONTAINING PROTEIN"/>
    <property type="match status" value="1"/>
</dbReference>
<dbReference type="EC" id="2.3.-.-" evidence="3"/>
<name>A0ABT8Y6B6_9SPHN</name>
<evidence type="ECO:0000256" key="1">
    <source>
        <dbReference type="SAM" id="Phobius"/>
    </source>
</evidence>
<keyword evidence="1" id="KW-0472">Membrane</keyword>
<dbReference type="InterPro" id="IPR050879">
    <property type="entry name" value="Acyltransferase_3"/>
</dbReference>